<keyword evidence="1" id="KW-0472">Membrane</keyword>
<dbReference type="EMBL" id="MUZQ01000044">
    <property type="protein sequence ID" value="OWK61270.1"/>
    <property type="molecule type" value="Genomic_DNA"/>
</dbReference>
<evidence type="ECO:0000313" key="3">
    <source>
        <dbReference type="Proteomes" id="UP000197619"/>
    </source>
</evidence>
<organism evidence="2 3">
    <name type="scientific">Lonchura striata</name>
    <name type="common">white-rumped munia</name>
    <dbReference type="NCBI Taxonomy" id="40157"/>
    <lineage>
        <taxon>Eukaryota</taxon>
        <taxon>Metazoa</taxon>
        <taxon>Chordata</taxon>
        <taxon>Craniata</taxon>
        <taxon>Vertebrata</taxon>
        <taxon>Euteleostomi</taxon>
        <taxon>Archelosauria</taxon>
        <taxon>Archosauria</taxon>
        <taxon>Dinosauria</taxon>
        <taxon>Saurischia</taxon>
        <taxon>Theropoda</taxon>
        <taxon>Coelurosauria</taxon>
        <taxon>Aves</taxon>
        <taxon>Neognathae</taxon>
        <taxon>Neoaves</taxon>
        <taxon>Telluraves</taxon>
        <taxon>Australaves</taxon>
        <taxon>Passeriformes</taxon>
        <taxon>Passeroidea</taxon>
        <taxon>Estrildidae</taxon>
        <taxon>Estrildinae</taxon>
        <taxon>Lonchura</taxon>
    </lineage>
</organism>
<gene>
    <name evidence="2" type="ORF">RLOC_00005431</name>
</gene>
<keyword evidence="3" id="KW-1185">Reference proteome</keyword>
<comment type="caution">
    <text evidence="2">The sequence shown here is derived from an EMBL/GenBank/DDBJ whole genome shotgun (WGS) entry which is preliminary data.</text>
</comment>
<feature type="transmembrane region" description="Helical" evidence="1">
    <location>
        <begin position="56"/>
        <end position="75"/>
    </location>
</feature>
<name>A0A218V6D3_9PASE</name>
<keyword evidence="1" id="KW-1133">Transmembrane helix</keyword>
<reference evidence="2 3" key="1">
    <citation type="submission" date="2017-05" db="EMBL/GenBank/DDBJ databases">
        <title>Genome of assembly of the Bengalese finch, Lonchura striata domestica.</title>
        <authorList>
            <person name="Colquitt B.M."/>
            <person name="Brainard M.S."/>
        </authorList>
    </citation>
    <scope>NUCLEOTIDE SEQUENCE [LARGE SCALE GENOMIC DNA]</scope>
    <source>
        <strain evidence="2">White83orange57</strain>
    </source>
</reference>
<protein>
    <submittedName>
        <fullName evidence="2">Uncharacterized protein</fullName>
    </submittedName>
</protein>
<sequence length="110" mass="12599">MAEHKRKNKVSSLLSSAVNEALVSALNKIEIKHVNESLSEVLTGFVFSVIKDQTSVLYKFFLTPVVINMIFFSMLQDAVKYTLIRFPSQIIKLQWFCHDLAEFSTLIQET</sequence>
<proteinExistence type="predicted"/>
<keyword evidence="1" id="KW-0812">Transmembrane</keyword>
<dbReference type="AlphaFoldDB" id="A0A218V6D3"/>
<accession>A0A218V6D3</accession>
<dbReference type="Proteomes" id="UP000197619">
    <property type="component" value="Unassembled WGS sequence"/>
</dbReference>
<evidence type="ECO:0000256" key="1">
    <source>
        <dbReference type="SAM" id="Phobius"/>
    </source>
</evidence>
<evidence type="ECO:0000313" key="2">
    <source>
        <dbReference type="EMBL" id="OWK61270.1"/>
    </source>
</evidence>